<evidence type="ECO:0000256" key="5">
    <source>
        <dbReference type="ARBA" id="ARBA00022519"/>
    </source>
</evidence>
<keyword evidence="3" id="KW-0813">Transport</keyword>
<dbReference type="GO" id="GO:0030288">
    <property type="term" value="C:outer membrane-bounded periplasmic space"/>
    <property type="evidence" value="ECO:0007669"/>
    <property type="project" value="InterPro"/>
</dbReference>
<comment type="subcellular location">
    <subcellularLocation>
        <location evidence="1">Cell inner membrane</location>
        <topology evidence="1">Single-pass membrane protein</topology>
        <orientation evidence="1">Periplasmic side</orientation>
    </subcellularLocation>
</comment>
<dbReference type="GO" id="GO:0098797">
    <property type="term" value="C:plasma membrane protein complex"/>
    <property type="evidence" value="ECO:0007669"/>
    <property type="project" value="TreeGrafter"/>
</dbReference>
<dbReference type="OrthoDB" id="9812355at2"/>
<keyword evidence="7" id="KW-0653">Protein transport</keyword>
<dbReference type="InterPro" id="IPR006260">
    <property type="entry name" value="TonB/TolA_C"/>
</dbReference>
<gene>
    <name evidence="11" type="ORF">SAMN06269250_5488</name>
</gene>
<protein>
    <submittedName>
        <fullName evidence="11">TonB family C-terminal domain-containing protein</fullName>
    </submittedName>
</protein>
<proteinExistence type="inferred from homology"/>
<dbReference type="Pfam" id="PF03544">
    <property type="entry name" value="TonB_C"/>
    <property type="match status" value="1"/>
</dbReference>
<evidence type="ECO:0000256" key="8">
    <source>
        <dbReference type="ARBA" id="ARBA00022989"/>
    </source>
</evidence>
<evidence type="ECO:0000256" key="9">
    <source>
        <dbReference type="ARBA" id="ARBA00023136"/>
    </source>
</evidence>
<keyword evidence="12" id="KW-1185">Reference proteome</keyword>
<evidence type="ECO:0000256" key="1">
    <source>
        <dbReference type="ARBA" id="ARBA00004383"/>
    </source>
</evidence>
<dbReference type="SUPFAM" id="SSF74653">
    <property type="entry name" value="TolA/TonB C-terminal domain"/>
    <property type="match status" value="1"/>
</dbReference>
<evidence type="ECO:0000256" key="2">
    <source>
        <dbReference type="ARBA" id="ARBA00006555"/>
    </source>
</evidence>
<keyword evidence="8" id="KW-1133">Transmembrane helix</keyword>
<dbReference type="Gene3D" id="3.30.1150.10">
    <property type="match status" value="1"/>
</dbReference>
<evidence type="ECO:0000259" key="10">
    <source>
        <dbReference type="PROSITE" id="PS52015"/>
    </source>
</evidence>
<dbReference type="Proteomes" id="UP000219452">
    <property type="component" value="Unassembled WGS sequence"/>
</dbReference>
<dbReference type="GO" id="GO:0055085">
    <property type="term" value="P:transmembrane transport"/>
    <property type="evidence" value="ECO:0007669"/>
    <property type="project" value="InterPro"/>
</dbReference>
<comment type="similarity">
    <text evidence="2">Belongs to the TonB family.</text>
</comment>
<dbReference type="PANTHER" id="PTHR33446">
    <property type="entry name" value="PROTEIN TONB-RELATED"/>
    <property type="match status" value="1"/>
</dbReference>
<dbReference type="InterPro" id="IPR003538">
    <property type="entry name" value="TonB"/>
</dbReference>
<dbReference type="RefSeq" id="WP_097130230.1">
    <property type="nucleotide sequence ID" value="NZ_OCNH01000006.1"/>
</dbReference>
<keyword evidence="5" id="KW-0997">Cell inner membrane</keyword>
<evidence type="ECO:0000256" key="6">
    <source>
        <dbReference type="ARBA" id="ARBA00022692"/>
    </source>
</evidence>
<dbReference type="PRINTS" id="PR01374">
    <property type="entry name" value="TONBPROTEIN"/>
</dbReference>
<dbReference type="EMBL" id="OCNH01000006">
    <property type="protein sequence ID" value="SOD96766.1"/>
    <property type="molecule type" value="Genomic_DNA"/>
</dbReference>
<dbReference type="InterPro" id="IPR037682">
    <property type="entry name" value="TonB_C"/>
</dbReference>
<evidence type="ECO:0000256" key="4">
    <source>
        <dbReference type="ARBA" id="ARBA00022475"/>
    </source>
</evidence>
<evidence type="ECO:0000313" key="11">
    <source>
        <dbReference type="EMBL" id="SOD96766.1"/>
    </source>
</evidence>
<evidence type="ECO:0000256" key="7">
    <source>
        <dbReference type="ARBA" id="ARBA00022927"/>
    </source>
</evidence>
<dbReference type="NCBIfam" id="TIGR01352">
    <property type="entry name" value="tonB_Cterm"/>
    <property type="match status" value="1"/>
</dbReference>
<feature type="domain" description="TonB C-terminal" evidence="10">
    <location>
        <begin position="64"/>
        <end position="153"/>
    </location>
</feature>
<dbReference type="PROSITE" id="PS51257">
    <property type="entry name" value="PROKAR_LIPOPROTEIN"/>
    <property type="match status" value="1"/>
</dbReference>
<sequence>MVPQRRNGAFPNARLALSISTLLIGLLMACSQRSLPTQSSQTDYQAAIDEEVFTVVEVPPGFPGGNAGLSSYLRENLRYPEAAIKAKVQGKVFVSFLVTKEGTIRNVAILKGFGYGINEEAIRLIQAMPNWIPGRQSGHPVNVKYNLVVPFDY</sequence>
<evidence type="ECO:0000313" key="12">
    <source>
        <dbReference type="Proteomes" id="UP000219452"/>
    </source>
</evidence>
<dbReference type="GO" id="GO:0031992">
    <property type="term" value="F:energy transducer activity"/>
    <property type="evidence" value="ECO:0007669"/>
    <property type="project" value="InterPro"/>
</dbReference>
<dbReference type="PANTHER" id="PTHR33446:SF2">
    <property type="entry name" value="PROTEIN TONB"/>
    <property type="match status" value="1"/>
</dbReference>
<dbReference type="PROSITE" id="PS52015">
    <property type="entry name" value="TONB_CTD"/>
    <property type="match status" value="1"/>
</dbReference>
<dbReference type="GO" id="GO:0015891">
    <property type="term" value="P:siderophore transport"/>
    <property type="evidence" value="ECO:0007669"/>
    <property type="project" value="InterPro"/>
</dbReference>
<name>A0A286GNL9_9BACT</name>
<accession>A0A286GNL9</accession>
<organism evidence="11 12">
    <name type="scientific">Spirosoma fluviale</name>
    <dbReference type="NCBI Taxonomy" id="1597977"/>
    <lineage>
        <taxon>Bacteria</taxon>
        <taxon>Pseudomonadati</taxon>
        <taxon>Bacteroidota</taxon>
        <taxon>Cytophagia</taxon>
        <taxon>Cytophagales</taxon>
        <taxon>Cytophagaceae</taxon>
        <taxon>Spirosoma</taxon>
    </lineage>
</organism>
<evidence type="ECO:0000256" key="3">
    <source>
        <dbReference type="ARBA" id="ARBA00022448"/>
    </source>
</evidence>
<keyword evidence="4" id="KW-1003">Cell membrane</keyword>
<dbReference type="GO" id="GO:0015031">
    <property type="term" value="P:protein transport"/>
    <property type="evidence" value="ECO:0007669"/>
    <property type="project" value="UniProtKB-KW"/>
</dbReference>
<keyword evidence="6" id="KW-0812">Transmembrane</keyword>
<dbReference type="InterPro" id="IPR051045">
    <property type="entry name" value="TonB-dependent_transducer"/>
</dbReference>
<dbReference type="AlphaFoldDB" id="A0A286GNL9"/>
<keyword evidence="9" id="KW-0472">Membrane</keyword>
<reference evidence="12" key="1">
    <citation type="submission" date="2017-09" db="EMBL/GenBank/DDBJ databases">
        <authorList>
            <person name="Varghese N."/>
            <person name="Submissions S."/>
        </authorList>
    </citation>
    <scope>NUCLEOTIDE SEQUENCE [LARGE SCALE GENOMIC DNA]</scope>
    <source>
        <strain evidence="12">DSM 29961</strain>
    </source>
</reference>